<proteinExistence type="predicted"/>
<dbReference type="InterPro" id="IPR008254">
    <property type="entry name" value="Flavodoxin/NO_synth"/>
</dbReference>
<dbReference type="RefSeq" id="WP_004228008.1">
    <property type="nucleotide sequence ID" value="NZ_AEUV02000002.1"/>
</dbReference>
<gene>
    <name evidence="4" type="ORF">STRCR_1568</name>
</gene>
<evidence type="ECO:0000256" key="2">
    <source>
        <dbReference type="SAM" id="SignalP"/>
    </source>
</evidence>
<accession>G5JPB6</accession>
<evidence type="ECO:0000259" key="3">
    <source>
        <dbReference type="PROSITE" id="PS50902"/>
    </source>
</evidence>
<feature type="chain" id="PRO_5038999699" evidence="2">
    <location>
        <begin position="21"/>
        <end position="248"/>
    </location>
</feature>
<feature type="domain" description="Flavodoxin-like" evidence="3">
    <location>
        <begin position="89"/>
        <end position="248"/>
    </location>
</feature>
<dbReference type="STRING" id="873449.STRCR_1568"/>
<dbReference type="GO" id="GO:0016651">
    <property type="term" value="F:oxidoreductase activity, acting on NAD(P)H"/>
    <property type="evidence" value="ECO:0007669"/>
    <property type="project" value="UniProtKB-ARBA"/>
</dbReference>
<dbReference type="EMBL" id="AEUV02000002">
    <property type="protein sequence ID" value="EHI74609.1"/>
    <property type="molecule type" value="Genomic_DNA"/>
</dbReference>
<organism evidence="4 5">
    <name type="scientific">Streptococcus criceti HS-6</name>
    <dbReference type="NCBI Taxonomy" id="873449"/>
    <lineage>
        <taxon>Bacteria</taxon>
        <taxon>Bacillati</taxon>
        <taxon>Bacillota</taxon>
        <taxon>Bacilli</taxon>
        <taxon>Lactobacillales</taxon>
        <taxon>Streptococcaceae</taxon>
        <taxon>Streptococcus</taxon>
    </lineage>
</organism>
<feature type="compositionally biased region" description="Low complexity" evidence="1">
    <location>
        <begin position="25"/>
        <end position="39"/>
    </location>
</feature>
<dbReference type="eggNOG" id="COG0716">
    <property type="taxonomic scope" value="Bacteria"/>
</dbReference>
<protein>
    <submittedName>
        <fullName evidence="4">Lipoprotein</fullName>
    </submittedName>
</protein>
<dbReference type="AlphaFoldDB" id="G5JPB6"/>
<feature type="region of interest" description="Disordered" evidence="1">
    <location>
        <begin position="23"/>
        <end position="81"/>
    </location>
</feature>
<dbReference type="Proteomes" id="UP000004322">
    <property type="component" value="Unassembled WGS sequence"/>
</dbReference>
<dbReference type="Gene3D" id="3.40.50.360">
    <property type="match status" value="1"/>
</dbReference>
<reference evidence="4" key="1">
    <citation type="submission" date="2011-07" db="EMBL/GenBank/DDBJ databases">
        <authorList>
            <person name="Stanhope M.J."/>
            <person name="Durkin A.S."/>
            <person name="Hostetler J."/>
            <person name="Kim M."/>
            <person name="Radune D."/>
            <person name="Singh I."/>
            <person name="Town C.D."/>
        </authorList>
    </citation>
    <scope>NUCLEOTIDE SEQUENCE [LARGE SCALE GENOMIC DNA]</scope>
    <source>
        <strain evidence="4">HS-6</strain>
    </source>
</reference>
<dbReference type="InterPro" id="IPR029039">
    <property type="entry name" value="Flavoprotein-like_sf"/>
</dbReference>
<evidence type="ECO:0000313" key="5">
    <source>
        <dbReference type="Proteomes" id="UP000004322"/>
    </source>
</evidence>
<name>G5JPB6_STRCG</name>
<dbReference type="PANTHER" id="PTHR39201">
    <property type="entry name" value="EXPORTED PROTEIN-RELATED"/>
    <property type="match status" value="1"/>
</dbReference>
<comment type="caution">
    <text evidence="4">The sequence shown here is derived from an EMBL/GenBank/DDBJ whole genome shotgun (WGS) entry which is preliminary data.</text>
</comment>
<sequence length="248" mass="26674">MMKKILLAGMLLFSTLTITACRQGNQSSNTSDSSTTQISGGKMDTSQINAPQVGLSDDDWNNSLGTVSDGQDTNSENPATRILTDDADSIVIYFSRSGSTELLASKVQAVSNADVLELTVSEPYSSDYGETVERANEEREVDNDPVLNVDVSDLSQYQTVYLGYPIWGMTLAEPMASFLEEYGDELAGKTLAPFSTNGGYGLGSSVDRIASILSDQGVDANITDAYEIEGNKVDQADASLLDWFEQLP</sequence>
<dbReference type="PROSITE" id="PS50902">
    <property type="entry name" value="FLAVODOXIN_LIKE"/>
    <property type="match status" value="1"/>
</dbReference>
<keyword evidence="4" id="KW-0449">Lipoprotein</keyword>
<evidence type="ECO:0000256" key="1">
    <source>
        <dbReference type="SAM" id="MobiDB-lite"/>
    </source>
</evidence>
<evidence type="ECO:0000313" key="4">
    <source>
        <dbReference type="EMBL" id="EHI74609.1"/>
    </source>
</evidence>
<keyword evidence="2" id="KW-0732">Signal</keyword>
<dbReference type="PANTHER" id="PTHR39201:SF1">
    <property type="entry name" value="FLAVODOXIN-LIKE DOMAIN-CONTAINING PROTEIN"/>
    <property type="match status" value="1"/>
</dbReference>
<dbReference type="SUPFAM" id="SSF52218">
    <property type="entry name" value="Flavoproteins"/>
    <property type="match status" value="1"/>
</dbReference>
<dbReference type="GO" id="GO:0010181">
    <property type="term" value="F:FMN binding"/>
    <property type="evidence" value="ECO:0007669"/>
    <property type="project" value="InterPro"/>
</dbReference>
<keyword evidence="5" id="KW-1185">Reference proteome</keyword>
<dbReference type="PROSITE" id="PS51257">
    <property type="entry name" value="PROKAR_LIPOPROTEIN"/>
    <property type="match status" value="1"/>
</dbReference>
<feature type="signal peptide" evidence="2">
    <location>
        <begin position="1"/>
        <end position="20"/>
    </location>
</feature>
<feature type="compositionally biased region" description="Polar residues" evidence="1">
    <location>
        <begin position="61"/>
        <end position="78"/>
    </location>
</feature>
<dbReference type="Pfam" id="PF12682">
    <property type="entry name" value="Flavodoxin_4"/>
    <property type="match status" value="1"/>
</dbReference>